<dbReference type="Pfam" id="PF24883">
    <property type="entry name" value="NPHP3_N"/>
    <property type="match status" value="1"/>
</dbReference>
<keyword evidence="6" id="KW-1185">Reference proteome</keyword>
<comment type="caution">
    <text evidence="5">The sequence shown here is derived from an EMBL/GenBank/DDBJ whole genome shotgun (WGS) entry which is preliminary data.</text>
</comment>
<dbReference type="InterPro" id="IPR056693">
    <property type="entry name" value="DUF7791"/>
</dbReference>
<sequence>MDPLTSLSVAAAVVQFADFGCRLLRRAYEIYESPKNQSAQNIELSTVSRDLAHLVKDVELKLGGNGNETENGNGQGKTQGHQEQHPNEAFVRLCRECRETNDQLQAIIGKLQARGSNRLSLAASSWMVALRQVAAAGDLDRLTERLNQIRQQIMVALLSQLLGEARKSGLDLRQFARQQASMIATLDRIDQNTKQLSTDVVGLVDMSSSRHRTEANDMVNYVMSDSWDADEYSAPARVDKYRDRALLDRVFQALFFTTMGHREASIPKKYAETFEWIFAEPRKSKDGQPLWFSFPKWLQGDSKDIYWMSGKPGSGKSTLVKFISRDPRLGENLKVWAKGSEVLVASFFSWTAGMDRLQKTHEGLLRTLLLDLFRKKPQLLAIAFPARWFLLQSFNGNVKLPPLDFDALMAAFRKLLSAAGDGMKLAFIIDGLDEFDEDHRELIQLLREANTRSGIKVCASSRPWNVFKDEYSNNPMLQLESLTRQDIKLFVKKKLELSPGYQDLVSTSPQAARKILSDIVNKAEGVFLWVSVVSGLLEGSFQEGARITDLQAIVNGLPSEVSELFRYIWDRTSKRFRAEASQYFQVMRACEKLGTTLFGLTLWLGDSDTPVDLAAAEVTNEYLMGVAKSLERRLMSRTGGLLELTGGSGGIATMHVDFMHRTANDWVRDNWESISAATEAGFDEWLWLLKGEALMMLLLSARPPQAGFWARVRATLDAASRVSDADPAKTAILVKTVDRFDRYLMTVARYSQNPDGSYVFAGEGEGKHEWVTTMHWGNVMGKTSQTDDSEMMPDKSARLHESIRVLDCVDMLGLAARLAIVPYVRCKAEESPTRFRQVALSSNILECLVFSEHEHLRHTARLHLLESLLRIDDDGSWAERLRKIKNIAAAHPPLERGSREYFSQVVTMINAHLPGDSIPKQQQLDTPDKPGRHPESESGAAPKTQKMAEQRKSGPKFGIRLKRLFGRKPR</sequence>
<dbReference type="PANTHER" id="PTHR10039:SF5">
    <property type="entry name" value="NACHT DOMAIN-CONTAINING PROTEIN"/>
    <property type="match status" value="1"/>
</dbReference>
<accession>A0AAE0U6G0</accession>
<evidence type="ECO:0000259" key="3">
    <source>
        <dbReference type="Pfam" id="PF24883"/>
    </source>
</evidence>
<keyword evidence="1" id="KW-0677">Repeat</keyword>
<feature type="region of interest" description="Disordered" evidence="2">
    <location>
        <begin position="913"/>
        <end position="970"/>
    </location>
</feature>
<feature type="compositionally biased region" description="Basic and acidic residues" evidence="2">
    <location>
        <begin position="926"/>
        <end position="936"/>
    </location>
</feature>
<gene>
    <name evidence="5" type="ORF">B0H63DRAFT_1451</name>
</gene>
<name>A0AAE0U6G0_9PEZI</name>
<reference evidence="5" key="2">
    <citation type="submission" date="2023-06" db="EMBL/GenBank/DDBJ databases">
        <authorList>
            <consortium name="Lawrence Berkeley National Laboratory"/>
            <person name="Haridas S."/>
            <person name="Hensen N."/>
            <person name="Bonometti L."/>
            <person name="Westerberg I."/>
            <person name="Brannstrom I.O."/>
            <person name="Guillou S."/>
            <person name="Cros-Aarteil S."/>
            <person name="Calhoun S."/>
            <person name="Kuo A."/>
            <person name="Mondo S."/>
            <person name="Pangilinan J."/>
            <person name="Riley R."/>
            <person name="LaButti K."/>
            <person name="Andreopoulos B."/>
            <person name="Lipzen A."/>
            <person name="Chen C."/>
            <person name="Yanf M."/>
            <person name="Daum C."/>
            <person name="Ng V."/>
            <person name="Clum A."/>
            <person name="Steindorff A."/>
            <person name="Ohm R."/>
            <person name="Martin F."/>
            <person name="Silar P."/>
            <person name="Natvig D."/>
            <person name="Lalanne C."/>
            <person name="Gautier V."/>
            <person name="Ament-velasquez S.L."/>
            <person name="Kruys A."/>
            <person name="Hutchinson M.I."/>
            <person name="Powell A.J."/>
            <person name="Barry K."/>
            <person name="Miller A.N."/>
            <person name="Grigoriev I.V."/>
            <person name="Debuchy R."/>
            <person name="Gladieux P."/>
            <person name="Thoren M.H."/>
            <person name="Johannesson H."/>
        </authorList>
    </citation>
    <scope>NUCLEOTIDE SEQUENCE</scope>
    <source>
        <strain evidence="5">CBS 232.78</strain>
    </source>
</reference>
<feature type="domain" description="DUF7791" evidence="4">
    <location>
        <begin position="574"/>
        <end position="690"/>
    </location>
</feature>
<organism evidence="5 6">
    <name type="scientific">Podospora didyma</name>
    <dbReference type="NCBI Taxonomy" id="330526"/>
    <lineage>
        <taxon>Eukaryota</taxon>
        <taxon>Fungi</taxon>
        <taxon>Dikarya</taxon>
        <taxon>Ascomycota</taxon>
        <taxon>Pezizomycotina</taxon>
        <taxon>Sordariomycetes</taxon>
        <taxon>Sordariomycetidae</taxon>
        <taxon>Sordariales</taxon>
        <taxon>Podosporaceae</taxon>
        <taxon>Podospora</taxon>
    </lineage>
</organism>
<feature type="compositionally biased region" description="Basic residues" evidence="2">
    <location>
        <begin position="959"/>
        <end position="970"/>
    </location>
</feature>
<evidence type="ECO:0000313" key="5">
    <source>
        <dbReference type="EMBL" id="KAK3392768.1"/>
    </source>
</evidence>
<evidence type="ECO:0000256" key="1">
    <source>
        <dbReference type="ARBA" id="ARBA00022737"/>
    </source>
</evidence>
<proteinExistence type="predicted"/>
<dbReference type="AlphaFoldDB" id="A0AAE0U6G0"/>
<reference evidence="5" key="1">
    <citation type="journal article" date="2023" name="Mol. Phylogenet. Evol.">
        <title>Genome-scale phylogeny and comparative genomics of the fungal order Sordariales.</title>
        <authorList>
            <person name="Hensen N."/>
            <person name="Bonometti L."/>
            <person name="Westerberg I."/>
            <person name="Brannstrom I.O."/>
            <person name="Guillou S."/>
            <person name="Cros-Aarteil S."/>
            <person name="Calhoun S."/>
            <person name="Haridas S."/>
            <person name="Kuo A."/>
            <person name="Mondo S."/>
            <person name="Pangilinan J."/>
            <person name="Riley R."/>
            <person name="LaButti K."/>
            <person name="Andreopoulos B."/>
            <person name="Lipzen A."/>
            <person name="Chen C."/>
            <person name="Yan M."/>
            <person name="Daum C."/>
            <person name="Ng V."/>
            <person name="Clum A."/>
            <person name="Steindorff A."/>
            <person name="Ohm R.A."/>
            <person name="Martin F."/>
            <person name="Silar P."/>
            <person name="Natvig D.O."/>
            <person name="Lalanne C."/>
            <person name="Gautier V."/>
            <person name="Ament-Velasquez S.L."/>
            <person name="Kruys A."/>
            <person name="Hutchinson M.I."/>
            <person name="Powell A.J."/>
            <person name="Barry K."/>
            <person name="Miller A.N."/>
            <person name="Grigoriev I.V."/>
            <person name="Debuchy R."/>
            <person name="Gladieux P."/>
            <person name="Hiltunen Thoren M."/>
            <person name="Johannesson H."/>
        </authorList>
    </citation>
    <scope>NUCLEOTIDE SEQUENCE</scope>
    <source>
        <strain evidence="5">CBS 232.78</strain>
    </source>
</reference>
<evidence type="ECO:0000259" key="4">
    <source>
        <dbReference type="Pfam" id="PF25053"/>
    </source>
</evidence>
<evidence type="ECO:0000313" key="6">
    <source>
        <dbReference type="Proteomes" id="UP001285441"/>
    </source>
</evidence>
<dbReference type="Gene3D" id="3.40.50.300">
    <property type="entry name" value="P-loop containing nucleotide triphosphate hydrolases"/>
    <property type="match status" value="1"/>
</dbReference>
<dbReference type="InterPro" id="IPR056884">
    <property type="entry name" value="NPHP3-like_N"/>
</dbReference>
<dbReference type="InterPro" id="IPR027417">
    <property type="entry name" value="P-loop_NTPase"/>
</dbReference>
<dbReference type="Pfam" id="PF25053">
    <property type="entry name" value="DUF7791"/>
    <property type="match status" value="1"/>
</dbReference>
<dbReference type="Proteomes" id="UP001285441">
    <property type="component" value="Unassembled WGS sequence"/>
</dbReference>
<evidence type="ECO:0000256" key="2">
    <source>
        <dbReference type="SAM" id="MobiDB-lite"/>
    </source>
</evidence>
<protein>
    <recommendedName>
        <fullName evidence="7">NACHT domain-containing protein</fullName>
    </recommendedName>
</protein>
<feature type="compositionally biased region" description="Low complexity" evidence="2">
    <location>
        <begin position="67"/>
        <end position="78"/>
    </location>
</feature>
<dbReference type="PANTHER" id="PTHR10039">
    <property type="entry name" value="AMELOGENIN"/>
    <property type="match status" value="1"/>
</dbReference>
<feature type="domain" description="Nephrocystin 3-like N-terminal" evidence="3">
    <location>
        <begin position="294"/>
        <end position="462"/>
    </location>
</feature>
<feature type="region of interest" description="Disordered" evidence="2">
    <location>
        <begin position="62"/>
        <end position="85"/>
    </location>
</feature>
<evidence type="ECO:0008006" key="7">
    <source>
        <dbReference type="Google" id="ProtNLM"/>
    </source>
</evidence>
<dbReference type="SUPFAM" id="SSF52540">
    <property type="entry name" value="P-loop containing nucleoside triphosphate hydrolases"/>
    <property type="match status" value="1"/>
</dbReference>
<dbReference type="EMBL" id="JAULSW010000001">
    <property type="protein sequence ID" value="KAK3392768.1"/>
    <property type="molecule type" value="Genomic_DNA"/>
</dbReference>